<dbReference type="InterPro" id="IPR045857">
    <property type="entry name" value="O16G_dom_2"/>
</dbReference>
<dbReference type="RefSeq" id="XP_015183312.1">
    <property type="nucleotide sequence ID" value="XM_015327826.1"/>
</dbReference>
<dbReference type="PANTHER" id="PTHR10357:SF179">
    <property type="entry name" value="NEUTRAL AND BASIC AMINO ACID TRANSPORT PROTEIN RBAT"/>
    <property type="match status" value="1"/>
</dbReference>
<feature type="domain" description="Glycosyl hydrolase family 13 catalytic" evidence="4">
    <location>
        <begin position="33"/>
        <end position="421"/>
    </location>
</feature>
<dbReference type="Gene3D" id="3.20.20.80">
    <property type="entry name" value="Glycosidases"/>
    <property type="match status" value="1"/>
</dbReference>
<dbReference type="EC" id="3.2.1.20" evidence="2"/>
<keyword evidence="5" id="KW-1185">Reference proteome</keyword>
<reference evidence="6" key="1">
    <citation type="submission" date="2025-08" db="UniProtKB">
        <authorList>
            <consortium name="RefSeq"/>
        </authorList>
    </citation>
    <scope>IDENTIFICATION</scope>
    <source>
        <tissue evidence="6">Whole body</tissue>
    </source>
</reference>
<evidence type="ECO:0000313" key="5">
    <source>
        <dbReference type="Proteomes" id="UP000694924"/>
    </source>
</evidence>
<dbReference type="SUPFAM" id="SSF51445">
    <property type="entry name" value="(Trans)glycosidases"/>
    <property type="match status" value="1"/>
</dbReference>
<dbReference type="GeneID" id="107070025"/>
<gene>
    <name evidence="6" type="primary">LOC107070025</name>
</gene>
<dbReference type="InterPro" id="IPR017853">
    <property type="entry name" value="GH"/>
</dbReference>
<sequence length="568" mass="65825">MKGLFIFAALLIVVSGKNLDCNPTWWKNMLLYQIYPRSFKDSNGDGVGDIQGIISKLDYFKDLKVDAIWLSPFYTSPMFDMGYDISNFTEVDPIFGTLQDFQQLTKLTHEKGMKLIVDFVPNHTSDKHKWFQWSIEKIDPYTNFYVWRKGRVLPNGTITYPNNWISTYNDPGWIWNENRQEYYFHQFSTFQIELNYNSTELRKEMENVLKFWLDLGVDGFRMDAAPYYYENQKFLDEPLTGTTYNPYAYNSTKKIYTRDQPETYELVQSWRDLLDEYTVKENCPKVLIIEAYASMDYTIEYYRHGAYFPFNFNFIDKLNKNSTASDVAKSVKEWISSMPDGSVANWVSGNHDNRRLVSRFGNKRARIIMAMIFCLPGVAVVYNGDEIGMEDTILSWEETKDNEACNAGRDNYLSKSRDYGRTPFQWDNSTAAGFSTTSNTWLPVNSDYLTLNLANEKLSKKSFYTMVVTLSNFKKNFSTEKDEFNLKVPNKNVLAFTRKTNSGGSVYVVANFGDEEEQVDLNIFDNVPKKLKVYYATETDGVTIGATVEQNDNLKVPAQTAIILTSEY</sequence>
<dbReference type="CDD" id="cd11328">
    <property type="entry name" value="AmyAc_maltase"/>
    <property type="match status" value="1"/>
</dbReference>
<dbReference type="SMART" id="SM00642">
    <property type="entry name" value="Aamy"/>
    <property type="match status" value="1"/>
</dbReference>
<dbReference type="Proteomes" id="UP000694924">
    <property type="component" value="Unplaced"/>
</dbReference>
<evidence type="ECO:0000256" key="1">
    <source>
        <dbReference type="ARBA" id="ARBA00001657"/>
    </source>
</evidence>
<keyword evidence="3" id="KW-0732">Signal</keyword>
<dbReference type="InterPro" id="IPR013780">
    <property type="entry name" value="Glyco_hydro_b"/>
</dbReference>
<proteinExistence type="predicted"/>
<name>A0ABM1ISX5_POLDO</name>
<accession>A0ABM1ISX5</accession>
<dbReference type="Gene3D" id="2.60.40.1180">
    <property type="entry name" value="Golgi alpha-mannosidase II"/>
    <property type="match status" value="1"/>
</dbReference>
<dbReference type="Pfam" id="PF00128">
    <property type="entry name" value="Alpha-amylase"/>
    <property type="match status" value="1"/>
</dbReference>
<evidence type="ECO:0000256" key="3">
    <source>
        <dbReference type="SAM" id="SignalP"/>
    </source>
</evidence>
<dbReference type="InterPro" id="IPR006048">
    <property type="entry name" value="A-amylase/branching_C"/>
</dbReference>
<feature type="chain" id="PRO_5047512432" description="alpha-glucosidase" evidence="3">
    <location>
        <begin position="17"/>
        <end position="568"/>
    </location>
</feature>
<dbReference type="InterPro" id="IPR006047">
    <property type="entry name" value="GH13_cat_dom"/>
</dbReference>
<organism evidence="5 6">
    <name type="scientific">Polistes dominula</name>
    <name type="common">European paper wasp</name>
    <name type="synonym">Vespa dominula</name>
    <dbReference type="NCBI Taxonomy" id="743375"/>
    <lineage>
        <taxon>Eukaryota</taxon>
        <taxon>Metazoa</taxon>
        <taxon>Ecdysozoa</taxon>
        <taxon>Arthropoda</taxon>
        <taxon>Hexapoda</taxon>
        <taxon>Insecta</taxon>
        <taxon>Pterygota</taxon>
        <taxon>Neoptera</taxon>
        <taxon>Endopterygota</taxon>
        <taxon>Hymenoptera</taxon>
        <taxon>Apocrita</taxon>
        <taxon>Aculeata</taxon>
        <taxon>Vespoidea</taxon>
        <taxon>Vespidae</taxon>
        <taxon>Polistinae</taxon>
        <taxon>Polistini</taxon>
        <taxon>Polistes</taxon>
    </lineage>
</organism>
<comment type="catalytic activity">
    <reaction evidence="1">
        <text>Hydrolysis of terminal, non-reducing (1-&gt;4)-linked alpha-D-glucose residues with release of alpha-D-glucose.</text>
        <dbReference type="EC" id="3.2.1.20"/>
    </reaction>
</comment>
<dbReference type="Gene3D" id="3.90.400.10">
    <property type="entry name" value="Oligo-1,6-glucosidase, Domain 2"/>
    <property type="match status" value="1"/>
</dbReference>
<feature type="signal peptide" evidence="3">
    <location>
        <begin position="1"/>
        <end position="16"/>
    </location>
</feature>
<dbReference type="PANTHER" id="PTHR10357">
    <property type="entry name" value="ALPHA-AMYLASE FAMILY MEMBER"/>
    <property type="match status" value="1"/>
</dbReference>
<evidence type="ECO:0000259" key="4">
    <source>
        <dbReference type="SMART" id="SM00642"/>
    </source>
</evidence>
<protein>
    <recommendedName>
        <fullName evidence="2">alpha-glucosidase</fullName>
        <ecNumber evidence="2">3.2.1.20</ecNumber>
    </recommendedName>
</protein>
<evidence type="ECO:0000313" key="6">
    <source>
        <dbReference type="RefSeq" id="XP_015183312.1"/>
    </source>
</evidence>
<evidence type="ECO:0000256" key="2">
    <source>
        <dbReference type="ARBA" id="ARBA00012741"/>
    </source>
</evidence>
<dbReference type="Pfam" id="PF02806">
    <property type="entry name" value="Alpha-amylase_C"/>
    <property type="match status" value="1"/>
</dbReference>